<evidence type="ECO:0000313" key="3">
    <source>
        <dbReference type="Proteomes" id="UP000434475"/>
    </source>
</evidence>
<dbReference type="EMBL" id="WKPR01000011">
    <property type="protein sequence ID" value="MSB20349.1"/>
    <property type="molecule type" value="Genomic_DNA"/>
</dbReference>
<dbReference type="Gene3D" id="3.40.630.30">
    <property type="match status" value="1"/>
</dbReference>
<sequence length="304" mass="33361">MTVFEAIRKEQLMLEMRPGRPEEVLAQKALWKAAFGDEGRYIDWFYECCGASADVLEVVEEGRLASMLALLPQTLTLPGGGTASGWYIYALATDPGARSKGYGRQLLRFVDGYLAERGADCVTTVPAEPSLFKFFGTVGFAPCFSTRKLELLKSMLQPAAEGDRAEPVEPGEYNAIRRRLLEGAPAVDYPEELIRYQQGMGRLSGGGLYRLSVDGGEGCAAAEYTDGESVLFKELLLSPDKMGRGLAALERVLPGARCYVRTPALWDGMKGSYLQPFGMIKWYSAEKRALWGEGTHGYMGLGFD</sequence>
<feature type="domain" description="N-acetyltransferase" evidence="1">
    <location>
        <begin position="14"/>
        <end position="160"/>
    </location>
</feature>
<name>A0A6I2R385_FLAPL</name>
<dbReference type="SUPFAM" id="SSF55729">
    <property type="entry name" value="Acyl-CoA N-acyltransferases (Nat)"/>
    <property type="match status" value="1"/>
</dbReference>
<dbReference type="InterPro" id="IPR016181">
    <property type="entry name" value="Acyl_CoA_acyltransferase"/>
</dbReference>
<evidence type="ECO:0000313" key="2">
    <source>
        <dbReference type="EMBL" id="MSB20349.1"/>
    </source>
</evidence>
<keyword evidence="2" id="KW-0808">Transferase</keyword>
<proteinExistence type="predicted"/>
<protein>
    <submittedName>
        <fullName evidence="2">GNAT family N-acetyltransferase</fullName>
    </submittedName>
</protein>
<dbReference type="InterPro" id="IPR000182">
    <property type="entry name" value="GNAT_dom"/>
</dbReference>
<dbReference type="AlphaFoldDB" id="A0A6I2R385"/>
<dbReference type="Pfam" id="PF13527">
    <property type="entry name" value="Acetyltransf_9"/>
    <property type="match status" value="1"/>
</dbReference>
<evidence type="ECO:0000259" key="1">
    <source>
        <dbReference type="PROSITE" id="PS51186"/>
    </source>
</evidence>
<reference evidence="2 3" key="1">
    <citation type="journal article" date="2019" name="Nat. Med.">
        <title>A library of human gut bacterial isolates paired with longitudinal multiomics data enables mechanistic microbiome research.</title>
        <authorList>
            <person name="Poyet M."/>
            <person name="Groussin M."/>
            <person name="Gibbons S.M."/>
            <person name="Avila-Pacheco J."/>
            <person name="Jiang X."/>
            <person name="Kearney S.M."/>
            <person name="Perrotta A.R."/>
            <person name="Berdy B."/>
            <person name="Zhao S."/>
            <person name="Lieberman T.D."/>
            <person name="Swanson P.K."/>
            <person name="Smith M."/>
            <person name="Roesemann S."/>
            <person name="Alexander J.E."/>
            <person name="Rich S.A."/>
            <person name="Livny J."/>
            <person name="Vlamakis H."/>
            <person name="Clish C."/>
            <person name="Bullock K."/>
            <person name="Deik A."/>
            <person name="Scott J."/>
            <person name="Pierce K.A."/>
            <person name="Xavier R.J."/>
            <person name="Alm E.J."/>
        </authorList>
    </citation>
    <scope>NUCLEOTIDE SEQUENCE [LARGE SCALE GENOMIC DNA]</scope>
    <source>
        <strain evidence="2 3">BIOML-A2</strain>
    </source>
</reference>
<comment type="caution">
    <text evidence="2">The sequence shown here is derived from an EMBL/GenBank/DDBJ whole genome shotgun (WGS) entry which is preliminary data.</text>
</comment>
<dbReference type="GO" id="GO:0016747">
    <property type="term" value="F:acyltransferase activity, transferring groups other than amino-acyl groups"/>
    <property type="evidence" value="ECO:0007669"/>
    <property type="project" value="InterPro"/>
</dbReference>
<gene>
    <name evidence="2" type="ORF">GKE97_12545</name>
</gene>
<organism evidence="2 3">
    <name type="scientific">Flavonifractor plautii</name>
    <name type="common">Fusobacterium plautii</name>
    <dbReference type="NCBI Taxonomy" id="292800"/>
    <lineage>
        <taxon>Bacteria</taxon>
        <taxon>Bacillati</taxon>
        <taxon>Bacillota</taxon>
        <taxon>Clostridia</taxon>
        <taxon>Eubacteriales</taxon>
        <taxon>Oscillospiraceae</taxon>
        <taxon>Flavonifractor</taxon>
    </lineage>
</organism>
<dbReference type="PROSITE" id="PS51186">
    <property type="entry name" value="GNAT"/>
    <property type="match status" value="1"/>
</dbReference>
<accession>A0A6I2R385</accession>
<dbReference type="CDD" id="cd04301">
    <property type="entry name" value="NAT_SF"/>
    <property type="match status" value="1"/>
</dbReference>
<dbReference type="Proteomes" id="UP000434475">
    <property type="component" value="Unassembled WGS sequence"/>
</dbReference>